<feature type="signal peptide" evidence="1">
    <location>
        <begin position="1"/>
        <end position="20"/>
    </location>
</feature>
<protein>
    <recommendedName>
        <fullName evidence="4">Secreted protein</fullName>
    </recommendedName>
</protein>
<reference evidence="2 3" key="1">
    <citation type="submission" date="2022-01" db="EMBL/GenBank/DDBJ databases">
        <title>A chromosomal length assembly of Cordylochernes scorpioides.</title>
        <authorList>
            <person name="Zeh D."/>
            <person name="Zeh J."/>
        </authorList>
    </citation>
    <scope>NUCLEOTIDE SEQUENCE [LARGE SCALE GENOMIC DNA]</scope>
    <source>
        <strain evidence="2">IN4F17</strain>
        <tissue evidence="2">Whole Body</tissue>
    </source>
</reference>
<keyword evidence="1" id="KW-0732">Signal</keyword>
<evidence type="ECO:0008006" key="4">
    <source>
        <dbReference type="Google" id="ProtNLM"/>
    </source>
</evidence>
<evidence type="ECO:0000313" key="3">
    <source>
        <dbReference type="Proteomes" id="UP001235939"/>
    </source>
</evidence>
<name>A0ABY6KDN0_9ARAC</name>
<feature type="chain" id="PRO_5045622456" description="Secreted protein" evidence="1">
    <location>
        <begin position="21"/>
        <end position="78"/>
    </location>
</feature>
<sequence length="78" mass="8963">MQGWCRLTVGLLWTHCRILSNCVVGLKHWRPRILATTEGEIVYKLNVTLLTGINLNTSSIFSHNHTGEKNYTCLFFKI</sequence>
<dbReference type="EMBL" id="CP092866">
    <property type="protein sequence ID" value="UYV66951.1"/>
    <property type="molecule type" value="Genomic_DNA"/>
</dbReference>
<dbReference type="Proteomes" id="UP001235939">
    <property type="component" value="Chromosome 04"/>
</dbReference>
<gene>
    <name evidence="2" type="ORF">LAZ67_4003436</name>
</gene>
<keyword evidence="3" id="KW-1185">Reference proteome</keyword>
<organism evidence="2 3">
    <name type="scientific">Cordylochernes scorpioides</name>
    <dbReference type="NCBI Taxonomy" id="51811"/>
    <lineage>
        <taxon>Eukaryota</taxon>
        <taxon>Metazoa</taxon>
        <taxon>Ecdysozoa</taxon>
        <taxon>Arthropoda</taxon>
        <taxon>Chelicerata</taxon>
        <taxon>Arachnida</taxon>
        <taxon>Pseudoscorpiones</taxon>
        <taxon>Cheliferoidea</taxon>
        <taxon>Chernetidae</taxon>
        <taxon>Cordylochernes</taxon>
    </lineage>
</organism>
<evidence type="ECO:0000313" key="2">
    <source>
        <dbReference type="EMBL" id="UYV66951.1"/>
    </source>
</evidence>
<proteinExistence type="predicted"/>
<evidence type="ECO:0000256" key="1">
    <source>
        <dbReference type="SAM" id="SignalP"/>
    </source>
</evidence>
<accession>A0ABY6KDN0</accession>